<comment type="caution">
    <text evidence="1">The sequence shown here is derived from an EMBL/GenBank/DDBJ whole genome shotgun (WGS) entry which is preliminary data.</text>
</comment>
<protein>
    <submittedName>
        <fullName evidence="1">Uncharacterized protein</fullName>
    </submittedName>
</protein>
<dbReference type="Proteomes" id="UP001203036">
    <property type="component" value="Unassembled WGS sequence"/>
</dbReference>
<evidence type="ECO:0000313" key="2">
    <source>
        <dbReference type="Proteomes" id="UP001203036"/>
    </source>
</evidence>
<organism evidence="1 2">
    <name type="scientific">Lutimaribacter degradans</name>
    <dbReference type="NCBI Taxonomy" id="2945989"/>
    <lineage>
        <taxon>Bacteria</taxon>
        <taxon>Pseudomonadati</taxon>
        <taxon>Pseudomonadota</taxon>
        <taxon>Alphaproteobacteria</taxon>
        <taxon>Rhodobacterales</taxon>
        <taxon>Roseobacteraceae</taxon>
        <taxon>Lutimaribacter</taxon>
    </lineage>
</organism>
<proteinExistence type="predicted"/>
<name>A0ACC5ZXI6_9RHOB</name>
<gene>
    <name evidence="1" type="ORF">M8744_07970</name>
</gene>
<reference evidence="1" key="1">
    <citation type="submission" date="2022-06" db="EMBL/GenBank/DDBJ databases">
        <title>Lutimaribacter sp. EGI FJ00013, a novel bacterium isolated from a salt lake sediment enrichment.</title>
        <authorList>
            <person name="Gao L."/>
            <person name="Fang B.-Z."/>
            <person name="Li W.-J."/>
        </authorList>
    </citation>
    <scope>NUCLEOTIDE SEQUENCE</scope>
    <source>
        <strain evidence="1">EGI FJ00013</strain>
    </source>
</reference>
<dbReference type="EMBL" id="JAMQGO010000004">
    <property type="protein sequence ID" value="MCM2562079.1"/>
    <property type="molecule type" value="Genomic_DNA"/>
</dbReference>
<keyword evidence="2" id="KW-1185">Reference proteome</keyword>
<accession>A0ACC5ZXI6</accession>
<sequence length="67" mass="6997">MRHDELEKIYDALAEAVDAVGPDQSELYLAKLALALAERLGDLSDSLGVIEECKTGLIAQGPGQGGA</sequence>
<evidence type="ECO:0000313" key="1">
    <source>
        <dbReference type="EMBL" id="MCM2562079.1"/>
    </source>
</evidence>